<dbReference type="EMBL" id="POSM01000030">
    <property type="protein sequence ID" value="PNH99352.1"/>
    <property type="molecule type" value="Genomic_DNA"/>
</dbReference>
<evidence type="ECO:0000256" key="3">
    <source>
        <dbReference type="ARBA" id="ARBA00023163"/>
    </source>
</evidence>
<reference evidence="5 6" key="1">
    <citation type="submission" date="2018-01" db="EMBL/GenBank/DDBJ databases">
        <title>Draft genome sequences of six Vibrio diazotrophicus strains isolated from deep-sea sediments of the Baltic Sea.</title>
        <authorList>
            <person name="Castillo D."/>
            <person name="Vandieken V."/>
            <person name="Chiang O."/>
            <person name="Middelboe M."/>
        </authorList>
    </citation>
    <scope>NUCLEOTIDE SEQUENCE [LARGE SCALE GENOMIC DNA]</scope>
    <source>
        <strain evidence="5 6">65.10M</strain>
    </source>
</reference>
<accession>A0ABX4W756</accession>
<evidence type="ECO:0000313" key="6">
    <source>
        <dbReference type="Proteomes" id="UP000236547"/>
    </source>
</evidence>
<dbReference type="SUPFAM" id="SSF46689">
    <property type="entry name" value="Homeodomain-like"/>
    <property type="match status" value="1"/>
</dbReference>
<name>A0ABX4W756_VIBDI</name>
<dbReference type="SMART" id="SM00342">
    <property type="entry name" value="HTH_ARAC"/>
    <property type="match status" value="1"/>
</dbReference>
<sequence length="265" mass="29888">MSKYIPKTTMLSPSDVAFVLDPTQPVLTHNRSMVAESAIEPHSHPRGQLLWGCKGILRITSEKAIWVVPSTHAVWIPGGHPHQVSNETATQTRNLYVDPSYCVRQNSQKVVMLKMSSLMREVILRLTESSGSLTKERVHNLGLVALDELESLEALELYIPSGHDLRLQRLISLLVNQPDQSLLLEQLATQVGASVRTIERLFKSETGLTFRQWRSRFRLMNSLEKISRGYNTTLVAHELGYSSVSSFISSFKKLFGCTPKEYAQR</sequence>
<dbReference type="Gene3D" id="2.60.120.10">
    <property type="entry name" value="Jelly Rolls"/>
    <property type="match status" value="1"/>
</dbReference>
<keyword evidence="2" id="KW-0238">DNA-binding</keyword>
<evidence type="ECO:0000256" key="1">
    <source>
        <dbReference type="ARBA" id="ARBA00023015"/>
    </source>
</evidence>
<organism evidence="5 6">
    <name type="scientific">Vibrio diazotrophicus</name>
    <dbReference type="NCBI Taxonomy" id="685"/>
    <lineage>
        <taxon>Bacteria</taxon>
        <taxon>Pseudomonadati</taxon>
        <taxon>Pseudomonadota</taxon>
        <taxon>Gammaproteobacteria</taxon>
        <taxon>Vibrionales</taxon>
        <taxon>Vibrionaceae</taxon>
        <taxon>Vibrio</taxon>
    </lineage>
</organism>
<feature type="domain" description="HTH araC/xylS-type" evidence="4">
    <location>
        <begin position="168"/>
        <end position="265"/>
    </location>
</feature>
<keyword evidence="3" id="KW-0804">Transcription</keyword>
<proteinExistence type="predicted"/>
<dbReference type="SUPFAM" id="SSF51182">
    <property type="entry name" value="RmlC-like cupins"/>
    <property type="match status" value="1"/>
</dbReference>
<dbReference type="Gene3D" id="1.10.10.60">
    <property type="entry name" value="Homeodomain-like"/>
    <property type="match status" value="1"/>
</dbReference>
<dbReference type="InterPro" id="IPR011051">
    <property type="entry name" value="RmlC_Cupin_sf"/>
</dbReference>
<dbReference type="InterPro" id="IPR020449">
    <property type="entry name" value="Tscrpt_reg_AraC-type_HTH"/>
</dbReference>
<gene>
    <name evidence="5" type="ORF">C1O25_17275</name>
</gene>
<keyword evidence="6" id="KW-1185">Reference proteome</keyword>
<dbReference type="InterPro" id="IPR009057">
    <property type="entry name" value="Homeodomain-like_sf"/>
</dbReference>
<dbReference type="Proteomes" id="UP000236547">
    <property type="component" value="Unassembled WGS sequence"/>
</dbReference>
<dbReference type="Pfam" id="PF12833">
    <property type="entry name" value="HTH_18"/>
    <property type="match status" value="1"/>
</dbReference>
<evidence type="ECO:0000256" key="2">
    <source>
        <dbReference type="ARBA" id="ARBA00023125"/>
    </source>
</evidence>
<evidence type="ECO:0000313" key="5">
    <source>
        <dbReference type="EMBL" id="PNH99352.1"/>
    </source>
</evidence>
<dbReference type="RefSeq" id="WP_102969272.1">
    <property type="nucleotide sequence ID" value="NZ_POSM01000030.1"/>
</dbReference>
<dbReference type="InterPro" id="IPR014710">
    <property type="entry name" value="RmlC-like_jellyroll"/>
</dbReference>
<dbReference type="PANTHER" id="PTHR11019:SF199">
    <property type="entry name" value="HTH-TYPE TRANSCRIPTIONAL REGULATOR NIMR"/>
    <property type="match status" value="1"/>
</dbReference>
<protein>
    <submittedName>
        <fullName evidence="5">AraC family transcriptional regulator</fullName>
    </submittedName>
</protein>
<comment type="caution">
    <text evidence="5">The sequence shown here is derived from an EMBL/GenBank/DDBJ whole genome shotgun (WGS) entry which is preliminary data.</text>
</comment>
<dbReference type="PANTHER" id="PTHR11019">
    <property type="entry name" value="HTH-TYPE TRANSCRIPTIONAL REGULATOR NIMR"/>
    <property type="match status" value="1"/>
</dbReference>
<evidence type="ECO:0000259" key="4">
    <source>
        <dbReference type="PROSITE" id="PS01124"/>
    </source>
</evidence>
<dbReference type="CDD" id="cd06124">
    <property type="entry name" value="cupin_NimR-like_N"/>
    <property type="match status" value="1"/>
</dbReference>
<dbReference type="PROSITE" id="PS01124">
    <property type="entry name" value="HTH_ARAC_FAMILY_2"/>
    <property type="match status" value="1"/>
</dbReference>
<keyword evidence="1" id="KW-0805">Transcription regulation</keyword>
<dbReference type="InterPro" id="IPR018060">
    <property type="entry name" value="HTH_AraC"/>
</dbReference>
<dbReference type="PRINTS" id="PR00032">
    <property type="entry name" value="HTHARAC"/>
</dbReference>